<feature type="compositionally biased region" description="Basic and acidic residues" evidence="7">
    <location>
        <begin position="102"/>
        <end position="115"/>
    </location>
</feature>
<dbReference type="InterPro" id="IPR022764">
    <property type="entry name" value="Peptidase_S54_rhomboid_dom"/>
</dbReference>
<evidence type="ECO:0000256" key="2">
    <source>
        <dbReference type="ARBA" id="ARBA00009045"/>
    </source>
</evidence>
<evidence type="ECO:0000256" key="4">
    <source>
        <dbReference type="ARBA" id="ARBA00022801"/>
    </source>
</evidence>
<dbReference type="GO" id="GO:0004252">
    <property type="term" value="F:serine-type endopeptidase activity"/>
    <property type="evidence" value="ECO:0007669"/>
    <property type="project" value="InterPro"/>
</dbReference>
<reference evidence="10" key="1">
    <citation type="submission" date="2023-08" db="EMBL/GenBank/DDBJ databases">
        <title>Black Yeasts Isolated from many extreme environments.</title>
        <authorList>
            <person name="Coleine C."/>
            <person name="Stajich J.E."/>
            <person name="Selbmann L."/>
        </authorList>
    </citation>
    <scope>NUCLEOTIDE SEQUENCE</scope>
    <source>
        <strain evidence="10">CCFEE 5401</strain>
    </source>
</reference>
<feature type="domain" description="Peptidase S54 rhomboid" evidence="9">
    <location>
        <begin position="472"/>
        <end position="616"/>
    </location>
</feature>
<dbReference type="InterPro" id="IPR035952">
    <property type="entry name" value="Rhomboid-like_sf"/>
</dbReference>
<evidence type="ECO:0000313" key="10">
    <source>
        <dbReference type="EMBL" id="KAK5110331.1"/>
    </source>
</evidence>
<feature type="compositionally biased region" description="Polar residues" evidence="7">
    <location>
        <begin position="69"/>
        <end position="81"/>
    </location>
</feature>
<dbReference type="InterPro" id="IPR050925">
    <property type="entry name" value="Rhomboid_protease_S54"/>
</dbReference>
<comment type="caution">
    <text evidence="10">The sequence shown here is derived from an EMBL/GenBank/DDBJ whole genome shotgun (WGS) entry which is preliminary data.</text>
</comment>
<name>A0AAN7TCV9_9PEZI</name>
<organism evidence="10 11">
    <name type="scientific">Meristemomyces frigidus</name>
    <dbReference type="NCBI Taxonomy" id="1508187"/>
    <lineage>
        <taxon>Eukaryota</taxon>
        <taxon>Fungi</taxon>
        <taxon>Dikarya</taxon>
        <taxon>Ascomycota</taxon>
        <taxon>Pezizomycotina</taxon>
        <taxon>Dothideomycetes</taxon>
        <taxon>Dothideomycetidae</taxon>
        <taxon>Mycosphaerellales</taxon>
        <taxon>Teratosphaeriaceae</taxon>
        <taxon>Meristemomyces</taxon>
    </lineage>
</organism>
<comment type="similarity">
    <text evidence="2">Belongs to the peptidase S54 family.</text>
</comment>
<dbReference type="Pfam" id="PF01694">
    <property type="entry name" value="Rhomboid"/>
    <property type="match status" value="1"/>
</dbReference>
<evidence type="ECO:0000259" key="9">
    <source>
        <dbReference type="Pfam" id="PF01694"/>
    </source>
</evidence>
<gene>
    <name evidence="10" type="ORF">LTR62_006039</name>
</gene>
<proteinExistence type="inferred from homology"/>
<feature type="transmembrane region" description="Helical" evidence="8">
    <location>
        <begin position="430"/>
        <end position="448"/>
    </location>
</feature>
<accession>A0AAN7TCV9</accession>
<sequence length="632" mass="69456">MNNAWTTIALRAPCARQQKARPLLELFSGYARLRRSFQSTIQVPSTICPELKLSRGVWEWQGSRRHVQGRSSFSTTATDNASKLRPPPPAKFDPNAARKKKEREALAGLEQERSKSPSVSLGPAPTVASYTEGVIPEEEEGGPITWRDYDPEGGMPLPQGELPQSEIDTVFDSKGVEADTGNYILSLLNWRRQSGALIDNGIDFPKGSGVSREQALRALQYIRNLDPDYDEQAAGERWAEEESQRLQEEIQARARSLGLYKQEKEPEYYEGEELNQGTPEGREATGTSVLRTHREEREAVHKAEEAEREAQALRDELASQHSQRGPLELLGGVQPTLALTTLGSNSIAIGAGPRSAWLSTITTERQPWVKYYEEKSQQIKNDLLPNLSLLRRLGPAFLLLTTTLYLSLYLSENYTPPPTSARLWPDTAPAVATLTTITALLTLTFLLSRFPPFWPVLNKYLTIVPALPQPLSILGYTLRHNTLAHLAVNTAVLWVFGLTLHQDVGRGTFLAILFASAATGGFTSLAAHVLRKQWNSYAFGVSAAALGVVMAACTLRPQGMLEVRGVGEVPFAAWILAVGLAGMDLVALRFGLRVGVDHWGHLGGMGMGVLAGGYVRWRYYRGDTGTDGEGGN</sequence>
<feature type="region of interest" description="Disordered" evidence="7">
    <location>
        <begin position="264"/>
        <end position="305"/>
    </location>
</feature>
<keyword evidence="6 8" id="KW-0472">Membrane</keyword>
<evidence type="ECO:0000256" key="1">
    <source>
        <dbReference type="ARBA" id="ARBA00004141"/>
    </source>
</evidence>
<protein>
    <recommendedName>
        <fullName evidence="9">Peptidase S54 rhomboid domain-containing protein</fullName>
    </recommendedName>
</protein>
<dbReference type="PANTHER" id="PTHR43731:SF14">
    <property type="entry name" value="PRESENILIN-ASSOCIATED RHOMBOID-LIKE PROTEIN, MITOCHONDRIAL"/>
    <property type="match status" value="1"/>
</dbReference>
<feature type="transmembrane region" description="Helical" evidence="8">
    <location>
        <begin position="569"/>
        <end position="592"/>
    </location>
</feature>
<dbReference type="PANTHER" id="PTHR43731">
    <property type="entry name" value="RHOMBOID PROTEASE"/>
    <property type="match status" value="1"/>
</dbReference>
<evidence type="ECO:0000256" key="3">
    <source>
        <dbReference type="ARBA" id="ARBA00022692"/>
    </source>
</evidence>
<keyword evidence="5 8" id="KW-1133">Transmembrane helix</keyword>
<evidence type="ECO:0000313" key="11">
    <source>
        <dbReference type="Proteomes" id="UP001310890"/>
    </source>
</evidence>
<dbReference type="EMBL" id="JAVRRL010000050">
    <property type="protein sequence ID" value="KAK5110331.1"/>
    <property type="molecule type" value="Genomic_DNA"/>
</dbReference>
<feature type="region of interest" description="Disordered" evidence="7">
    <location>
        <begin position="64"/>
        <end position="126"/>
    </location>
</feature>
<dbReference type="GO" id="GO:0016020">
    <property type="term" value="C:membrane"/>
    <property type="evidence" value="ECO:0007669"/>
    <property type="project" value="UniProtKB-SubCell"/>
</dbReference>
<feature type="transmembrane region" description="Helical" evidence="8">
    <location>
        <begin position="508"/>
        <end position="530"/>
    </location>
</feature>
<feature type="transmembrane region" description="Helical" evidence="8">
    <location>
        <begin position="536"/>
        <end position="557"/>
    </location>
</feature>
<evidence type="ECO:0000256" key="8">
    <source>
        <dbReference type="SAM" id="Phobius"/>
    </source>
</evidence>
<keyword evidence="4" id="KW-0378">Hydrolase</keyword>
<dbReference type="Gene3D" id="1.20.1540.10">
    <property type="entry name" value="Rhomboid-like"/>
    <property type="match status" value="1"/>
</dbReference>
<evidence type="ECO:0000256" key="6">
    <source>
        <dbReference type="ARBA" id="ARBA00023136"/>
    </source>
</evidence>
<dbReference type="AlphaFoldDB" id="A0AAN7TCV9"/>
<evidence type="ECO:0000256" key="5">
    <source>
        <dbReference type="ARBA" id="ARBA00022989"/>
    </source>
</evidence>
<keyword evidence="3 8" id="KW-0812">Transmembrane</keyword>
<comment type="subcellular location">
    <subcellularLocation>
        <location evidence="1">Membrane</location>
        <topology evidence="1">Multi-pass membrane protein</topology>
    </subcellularLocation>
</comment>
<evidence type="ECO:0000256" key="7">
    <source>
        <dbReference type="SAM" id="MobiDB-lite"/>
    </source>
</evidence>
<dbReference type="GO" id="GO:0006465">
    <property type="term" value="P:signal peptide processing"/>
    <property type="evidence" value="ECO:0007669"/>
    <property type="project" value="TreeGrafter"/>
</dbReference>
<feature type="transmembrane region" description="Helical" evidence="8">
    <location>
        <begin position="598"/>
        <end position="615"/>
    </location>
</feature>
<dbReference type="Proteomes" id="UP001310890">
    <property type="component" value="Unassembled WGS sequence"/>
</dbReference>
<feature type="compositionally biased region" description="Basic and acidic residues" evidence="7">
    <location>
        <begin position="292"/>
        <end position="305"/>
    </location>
</feature>
<feature type="transmembrane region" description="Helical" evidence="8">
    <location>
        <begin position="389"/>
        <end position="410"/>
    </location>
</feature>
<dbReference type="SUPFAM" id="SSF144091">
    <property type="entry name" value="Rhomboid-like"/>
    <property type="match status" value="1"/>
</dbReference>